<feature type="domain" description="Response regulatory" evidence="3">
    <location>
        <begin position="4"/>
        <end position="120"/>
    </location>
</feature>
<evidence type="ECO:0000313" key="4">
    <source>
        <dbReference type="EMBL" id="QPC83237.1"/>
    </source>
</evidence>
<proteinExistence type="predicted"/>
<dbReference type="CDD" id="cd17548">
    <property type="entry name" value="REC_DivK-like"/>
    <property type="match status" value="1"/>
</dbReference>
<organism evidence="4 5">
    <name type="scientific">Phototrophicus methaneseepsis</name>
    <dbReference type="NCBI Taxonomy" id="2710758"/>
    <lineage>
        <taxon>Bacteria</taxon>
        <taxon>Bacillati</taxon>
        <taxon>Chloroflexota</taxon>
        <taxon>Candidatus Thermofontia</taxon>
        <taxon>Phototrophicales</taxon>
        <taxon>Phototrophicaceae</taxon>
        <taxon>Phototrophicus</taxon>
    </lineage>
</organism>
<keyword evidence="1 2" id="KW-0597">Phosphoprotein</keyword>
<dbReference type="SMART" id="SM00448">
    <property type="entry name" value="REC"/>
    <property type="match status" value="1"/>
</dbReference>
<dbReference type="InterPro" id="IPR011006">
    <property type="entry name" value="CheY-like_superfamily"/>
</dbReference>
<dbReference type="GO" id="GO:0000160">
    <property type="term" value="P:phosphorelay signal transduction system"/>
    <property type="evidence" value="ECO:0007669"/>
    <property type="project" value="InterPro"/>
</dbReference>
<evidence type="ECO:0000256" key="1">
    <source>
        <dbReference type="ARBA" id="ARBA00022553"/>
    </source>
</evidence>
<dbReference type="AlphaFoldDB" id="A0A7S8EA99"/>
<evidence type="ECO:0000259" key="3">
    <source>
        <dbReference type="PROSITE" id="PS50110"/>
    </source>
</evidence>
<dbReference type="SUPFAM" id="SSF52172">
    <property type="entry name" value="CheY-like"/>
    <property type="match status" value="1"/>
</dbReference>
<dbReference type="EMBL" id="CP062983">
    <property type="protein sequence ID" value="QPC83237.1"/>
    <property type="molecule type" value="Genomic_DNA"/>
</dbReference>
<evidence type="ECO:0000256" key="2">
    <source>
        <dbReference type="PROSITE-ProRule" id="PRU00169"/>
    </source>
</evidence>
<dbReference type="PROSITE" id="PS50110">
    <property type="entry name" value="RESPONSE_REGULATORY"/>
    <property type="match status" value="1"/>
</dbReference>
<feature type="modified residue" description="4-aspartylphosphate" evidence="2">
    <location>
        <position position="53"/>
    </location>
</feature>
<dbReference type="Pfam" id="PF00072">
    <property type="entry name" value="Response_reg"/>
    <property type="match status" value="1"/>
</dbReference>
<evidence type="ECO:0000313" key="5">
    <source>
        <dbReference type="Proteomes" id="UP000594468"/>
    </source>
</evidence>
<dbReference type="Gene3D" id="3.40.50.2300">
    <property type="match status" value="1"/>
</dbReference>
<dbReference type="InterPro" id="IPR001789">
    <property type="entry name" value="Sig_transdc_resp-reg_receiver"/>
</dbReference>
<dbReference type="RefSeq" id="WP_195171304.1">
    <property type="nucleotide sequence ID" value="NZ_CP062983.1"/>
</dbReference>
<reference evidence="4 5" key="1">
    <citation type="submission" date="2020-02" db="EMBL/GenBank/DDBJ databases">
        <authorList>
            <person name="Zheng R.K."/>
            <person name="Sun C.M."/>
        </authorList>
    </citation>
    <scope>NUCLEOTIDE SEQUENCE [LARGE SCALE GENOMIC DNA]</scope>
    <source>
        <strain evidence="5">rifampicinis</strain>
    </source>
</reference>
<sequence>MPQRILCIEDNPQNMRLVRKILQHHGYDVLEAVDGLTGVAMAEREVPDLVLMDINLPDIDGLEATQRIKNNPQLGHIPIVALTANAMYGDEERILAAGCDAYISKPVSKNALVEIVATTLAEHA</sequence>
<gene>
    <name evidence="4" type="ORF">G4Y79_02350</name>
</gene>
<keyword evidence="5" id="KW-1185">Reference proteome</keyword>
<dbReference type="PANTHER" id="PTHR45339">
    <property type="entry name" value="HYBRID SIGNAL TRANSDUCTION HISTIDINE KINASE J"/>
    <property type="match status" value="1"/>
</dbReference>
<name>A0A7S8EA99_9CHLR</name>
<dbReference type="KEGG" id="pmet:G4Y79_02350"/>
<dbReference type="PANTHER" id="PTHR45339:SF5">
    <property type="entry name" value="HISTIDINE KINASE"/>
    <property type="match status" value="1"/>
</dbReference>
<protein>
    <submittedName>
        <fullName evidence="4">Response regulator</fullName>
    </submittedName>
</protein>
<dbReference type="Proteomes" id="UP000594468">
    <property type="component" value="Chromosome"/>
</dbReference>
<accession>A0A7S8EA99</accession>